<feature type="compositionally biased region" description="Acidic residues" evidence="1">
    <location>
        <begin position="110"/>
        <end position="123"/>
    </location>
</feature>
<evidence type="ECO:0000313" key="3">
    <source>
        <dbReference type="Proteomes" id="UP001595075"/>
    </source>
</evidence>
<reference evidence="2 3" key="1">
    <citation type="journal article" date="2024" name="Commun. Biol.">
        <title>Comparative genomic analysis of thermophilic fungi reveals convergent evolutionary adaptations and gene losses.</title>
        <authorList>
            <person name="Steindorff A.S."/>
            <person name="Aguilar-Pontes M.V."/>
            <person name="Robinson A.J."/>
            <person name="Andreopoulos B."/>
            <person name="LaButti K."/>
            <person name="Kuo A."/>
            <person name="Mondo S."/>
            <person name="Riley R."/>
            <person name="Otillar R."/>
            <person name="Haridas S."/>
            <person name="Lipzen A."/>
            <person name="Grimwood J."/>
            <person name="Schmutz J."/>
            <person name="Clum A."/>
            <person name="Reid I.D."/>
            <person name="Moisan M.C."/>
            <person name="Butler G."/>
            <person name="Nguyen T.T.M."/>
            <person name="Dewar K."/>
            <person name="Conant G."/>
            <person name="Drula E."/>
            <person name="Henrissat B."/>
            <person name="Hansel C."/>
            <person name="Singer S."/>
            <person name="Hutchinson M.I."/>
            <person name="de Vries R.P."/>
            <person name="Natvig D.O."/>
            <person name="Powell A.J."/>
            <person name="Tsang A."/>
            <person name="Grigoriev I.V."/>
        </authorList>
    </citation>
    <scope>NUCLEOTIDE SEQUENCE [LARGE SCALE GENOMIC DNA]</scope>
    <source>
        <strain evidence="2 3">CBS 494.80</strain>
    </source>
</reference>
<proteinExistence type="predicted"/>
<feature type="compositionally biased region" description="Polar residues" evidence="1">
    <location>
        <begin position="130"/>
        <end position="141"/>
    </location>
</feature>
<name>A0ABR4CD35_9HELO</name>
<dbReference type="EMBL" id="JAZHXI010000010">
    <property type="protein sequence ID" value="KAL2067013.1"/>
    <property type="molecule type" value="Genomic_DNA"/>
</dbReference>
<comment type="caution">
    <text evidence="2">The sequence shown here is derived from an EMBL/GenBank/DDBJ whole genome shotgun (WGS) entry which is preliminary data.</text>
</comment>
<dbReference type="SUPFAM" id="SSF56399">
    <property type="entry name" value="ADP-ribosylation"/>
    <property type="match status" value="1"/>
</dbReference>
<dbReference type="Gene3D" id="3.90.228.10">
    <property type="match status" value="1"/>
</dbReference>
<keyword evidence="3" id="KW-1185">Reference proteome</keyword>
<dbReference type="Proteomes" id="UP001595075">
    <property type="component" value="Unassembled WGS sequence"/>
</dbReference>
<protein>
    <recommendedName>
        <fullName evidence="4">PARP catalytic domain-containing protein</fullName>
    </recommendedName>
</protein>
<evidence type="ECO:0008006" key="4">
    <source>
        <dbReference type="Google" id="ProtNLM"/>
    </source>
</evidence>
<organism evidence="2 3">
    <name type="scientific">Oculimacula yallundae</name>
    <dbReference type="NCBI Taxonomy" id="86028"/>
    <lineage>
        <taxon>Eukaryota</taxon>
        <taxon>Fungi</taxon>
        <taxon>Dikarya</taxon>
        <taxon>Ascomycota</taxon>
        <taxon>Pezizomycotina</taxon>
        <taxon>Leotiomycetes</taxon>
        <taxon>Helotiales</taxon>
        <taxon>Ploettnerulaceae</taxon>
        <taxon>Oculimacula</taxon>
    </lineage>
</organism>
<feature type="region of interest" description="Disordered" evidence="1">
    <location>
        <begin position="420"/>
        <end position="446"/>
    </location>
</feature>
<gene>
    <name evidence="2" type="ORF">VTL71DRAFT_1437</name>
</gene>
<accession>A0ABR4CD35</accession>
<feature type="compositionally biased region" description="Acidic residues" evidence="1">
    <location>
        <begin position="420"/>
        <end position="433"/>
    </location>
</feature>
<feature type="region of interest" description="Disordered" evidence="1">
    <location>
        <begin position="110"/>
        <end position="141"/>
    </location>
</feature>
<sequence length="446" mass="49108">MADSKVNIPEECTLQGVGDMNSKQIRTALSKAHIDFDPKALKTELVPLIVLSRLWLVGKDHDADPAMLYKVTAWCGSLVPVLKLELAKAGIEKAANKWYDIENLIRAEYAEDPEEEDNEDDAREPDAEVTGSSSQVAKSTTKTPPATVMNFLITSFYGDVRKFPSDFAAAYPGCPVARGAVLQILNKISQIKSRQHLSETCTGAKSEADRLISWLSSSFGSTVIEADQASGLKIEGFPASVLQFVLAQPATRHDNLFTQHLKDDQNKSMVLFHGIDFENLQSLLRSGFTPAADRRYGPGLFMAATPFDSYPYAFKLALVTKPWSHTPFPNHGVLLGCQVTGAGRPVADGPGIHVINTLTSIAVRYIFLLPYADYANPDRVWLAATPTRNDIRKPMVTAFKAIRKIIDAAALGIKVNEEEEAIDEEADKEEEEADRVMMEAYRTSNE</sequence>
<evidence type="ECO:0000313" key="2">
    <source>
        <dbReference type="EMBL" id="KAL2067013.1"/>
    </source>
</evidence>
<evidence type="ECO:0000256" key="1">
    <source>
        <dbReference type="SAM" id="MobiDB-lite"/>
    </source>
</evidence>